<comment type="catalytic activity">
    <reaction evidence="12">
        <text>O-phospho-L-serine + H2O = L-serine + phosphate</text>
        <dbReference type="Rhea" id="RHEA:21208"/>
        <dbReference type="ChEBI" id="CHEBI:15377"/>
        <dbReference type="ChEBI" id="CHEBI:33384"/>
        <dbReference type="ChEBI" id="CHEBI:43474"/>
        <dbReference type="ChEBI" id="CHEBI:57524"/>
        <dbReference type="EC" id="3.1.3.3"/>
    </reaction>
</comment>
<dbReference type="InterPro" id="IPR004469">
    <property type="entry name" value="PSP"/>
</dbReference>
<comment type="catalytic activity">
    <reaction evidence="13">
        <text>O-phospho-D-serine + H2O = D-serine + phosphate</text>
        <dbReference type="Rhea" id="RHEA:24873"/>
        <dbReference type="ChEBI" id="CHEBI:15377"/>
        <dbReference type="ChEBI" id="CHEBI:35247"/>
        <dbReference type="ChEBI" id="CHEBI:43474"/>
        <dbReference type="ChEBI" id="CHEBI:58680"/>
        <dbReference type="EC" id="3.1.3.3"/>
    </reaction>
</comment>
<evidence type="ECO:0000259" key="15">
    <source>
        <dbReference type="PROSITE" id="PS51671"/>
    </source>
</evidence>
<evidence type="ECO:0000256" key="11">
    <source>
        <dbReference type="ARBA" id="ARBA00031693"/>
    </source>
</evidence>
<dbReference type="InterPro" id="IPR036412">
    <property type="entry name" value="HAD-like_sf"/>
</dbReference>
<dbReference type="OrthoDB" id="9790031at2"/>
<organism evidence="16 17">
    <name type="scientific">Prevotella melaninogenica</name>
    <dbReference type="NCBI Taxonomy" id="28132"/>
    <lineage>
        <taxon>Bacteria</taxon>
        <taxon>Pseudomonadati</taxon>
        <taxon>Bacteroidota</taxon>
        <taxon>Bacteroidia</taxon>
        <taxon>Bacteroidales</taxon>
        <taxon>Prevotellaceae</taxon>
        <taxon>Prevotella</taxon>
    </lineage>
</organism>
<dbReference type="NCBIfam" id="TIGR01488">
    <property type="entry name" value="HAD-SF-IB"/>
    <property type="match status" value="1"/>
</dbReference>
<dbReference type="RefSeq" id="WP_120174095.1">
    <property type="nucleotide sequence ID" value="NZ_AP018049.1"/>
</dbReference>
<name>A0A250KG76_9BACT</name>
<evidence type="ECO:0000313" key="17">
    <source>
        <dbReference type="Proteomes" id="UP000267517"/>
    </source>
</evidence>
<dbReference type="GO" id="GO:0000287">
    <property type="term" value="F:magnesium ion binding"/>
    <property type="evidence" value="ECO:0007669"/>
    <property type="project" value="TreeGrafter"/>
</dbReference>
<keyword evidence="8" id="KW-0378">Hydrolase</keyword>
<keyword evidence="9" id="KW-0460">Magnesium</keyword>
<dbReference type="PANTHER" id="PTHR43344:SF2">
    <property type="entry name" value="PHOSPHOSERINE PHOSPHATASE"/>
    <property type="match status" value="1"/>
</dbReference>
<keyword evidence="7" id="KW-0479">Metal-binding</keyword>
<dbReference type="Proteomes" id="UP000267517">
    <property type="component" value="Chromosome I"/>
</dbReference>
<comment type="pathway">
    <text evidence="2">Amino-acid biosynthesis; L-serine biosynthesis; L-serine from 3-phospho-D-glycerate: step 3/3.</text>
</comment>
<dbReference type="GO" id="GO:0006564">
    <property type="term" value="P:L-serine biosynthetic process"/>
    <property type="evidence" value="ECO:0007669"/>
    <property type="project" value="UniProtKB-KW"/>
</dbReference>
<dbReference type="EC" id="3.1.3.3" evidence="4"/>
<evidence type="ECO:0000313" key="16">
    <source>
        <dbReference type="EMBL" id="BBA28924.1"/>
    </source>
</evidence>
<proteinExistence type="inferred from homology"/>
<dbReference type="GO" id="GO:0005737">
    <property type="term" value="C:cytoplasm"/>
    <property type="evidence" value="ECO:0007669"/>
    <property type="project" value="TreeGrafter"/>
</dbReference>
<keyword evidence="10" id="KW-0718">Serine biosynthesis</keyword>
<evidence type="ECO:0000256" key="7">
    <source>
        <dbReference type="ARBA" id="ARBA00022723"/>
    </source>
</evidence>
<reference evidence="16 17" key="1">
    <citation type="submission" date="2017-05" db="EMBL/GenBank/DDBJ databases">
        <title>whole genome sequence of Prevotella melaninogenica GAI 07411.</title>
        <authorList>
            <person name="Kondo Y."/>
            <person name="Hoshino T."/>
        </authorList>
    </citation>
    <scope>NUCLEOTIDE SEQUENCE [LARGE SCALE GENOMIC DNA]</scope>
    <source>
        <strain evidence="16 17">GAI 07411</strain>
    </source>
</reference>
<comment type="cofactor">
    <cofactor evidence="1">
        <name>Mg(2+)</name>
        <dbReference type="ChEBI" id="CHEBI:18420"/>
    </cofactor>
</comment>
<accession>A0A250KG76</accession>
<dbReference type="InterPro" id="IPR023214">
    <property type="entry name" value="HAD_sf"/>
</dbReference>
<dbReference type="GO" id="GO:0036424">
    <property type="term" value="F:L-phosphoserine phosphatase activity"/>
    <property type="evidence" value="ECO:0007669"/>
    <property type="project" value="InterPro"/>
</dbReference>
<dbReference type="SUPFAM" id="SSF56784">
    <property type="entry name" value="HAD-like"/>
    <property type="match status" value="1"/>
</dbReference>
<evidence type="ECO:0000256" key="9">
    <source>
        <dbReference type="ARBA" id="ARBA00022842"/>
    </source>
</evidence>
<evidence type="ECO:0000256" key="10">
    <source>
        <dbReference type="ARBA" id="ARBA00023299"/>
    </source>
</evidence>
<dbReference type="Pfam" id="PF13740">
    <property type="entry name" value="ACT_6"/>
    <property type="match status" value="1"/>
</dbReference>
<dbReference type="CDD" id="cd07500">
    <property type="entry name" value="HAD_PSP"/>
    <property type="match status" value="1"/>
</dbReference>
<comment type="similarity">
    <text evidence="3">Belongs to the HAD-like hydrolase superfamily. SerB family.</text>
</comment>
<evidence type="ECO:0000256" key="3">
    <source>
        <dbReference type="ARBA" id="ARBA00009184"/>
    </source>
</evidence>
<dbReference type="Pfam" id="PF00702">
    <property type="entry name" value="Hydrolase"/>
    <property type="match status" value="1"/>
</dbReference>
<dbReference type="InterPro" id="IPR002912">
    <property type="entry name" value="ACT_dom"/>
</dbReference>
<evidence type="ECO:0000256" key="4">
    <source>
        <dbReference type="ARBA" id="ARBA00012640"/>
    </source>
</evidence>
<dbReference type="PANTHER" id="PTHR43344">
    <property type="entry name" value="PHOSPHOSERINE PHOSPHATASE"/>
    <property type="match status" value="1"/>
</dbReference>
<dbReference type="PROSITE" id="PS51671">
    <property type="entry name" value="ACT"/>
    <property type="match status" value="1"/>
</dbReference>
<dbReference type="UniPathway" id="UPA00135">
    <property type="reaction ID" value="UER00198"/>
</dbReference>
<feature type="active site" description="Nucleophile" evidence="14">
    <location>
        <position position="202"/>
    </location>
</feature>
<keyword evidence="6" id="KW-0028">Amino-acid biosynthesis</keyword>
<dbReference type="CDD" id="cd04871">
    <property type="entry name" value="ACT_PSP_2"/>
    <property type="match status" value="1"/>
</dbReference>
<dbReference type="SFLD" id="SFLDG01137">
    <property type="entry name" value="C1.6.1:_Phosphoserine_Phosphat"/>
    <property type="match status" value="1"/>
</dbReference>
<evidence type="ECO:0000256" key="14">
    <source>
        <dbReference type="PIRSR" id="PIRSR604469-1"/>
    </source>
</evidence>
<evidence type="ECO:0000256" key="13">
    <source>
        <dbReference type="ARBA" id="ARBA00048523"/>
    </source>
</evidence>
<feature type="domain" description="ACT" evidence="15">
    <location>
        <begin position="13"/>
        <end position="87"/>
    </location>
</feature>
<dbReference type="SFLD" id="SFLDF00029">
    <property type="entry name" value="phosphoserine_phosphatase"/>
    <property type="match status" value="1"/>
</dbReference>
<evidence type="ECO:0000256" key="12">
    <source>
        <dbReference type="ARBA" id="ARBA00048138"/>
    </source>
</evidence>
<dbReference type="AlphaFoldDB" id="A0A250KG76"/>
<dbReference type="InterPro" id="IPR050582">
    <property type="entry name" value="HAD-like_SerB"/>
</dbReference>
<evidence type="ECO:0000256" key="1">
    <source>
        <dbReference type="ARBA" id="ARBA00001946"/>
    </source>
</evidence>
<dbReference type="SFLD" id="SFLDS00003">
    <property type="entry name" value="Haloacid_Dehalogenase"/>
    <property type="match status" value="1"/>
</dbReference>
<evidence type="ECO:0000256" key="8">
    <source>
        <dbReference type="ARBA" id="ARBA00022801"/>
    </source>
</evidence>
<feature type="active site" description="Proton donor" evidence="14">
    <location>
        <position position="204"/>
    </location>
</feature>
<dbReference type="NCBIfam" id="TIGR00338">
    <property type="entry name" value="serB"/>
    <property type="match status" value="1"/>
</dbReference>
<sequence length="415" mass="46572">MKESKVKQEELILIRITGQDRPGLTTAVMSILARYNAHVLDIGQADIHSTLSLGILIRIDEKGAGQVMKELLFKATELGVNIGFAPVPDDEYEDWVDRQGKNRYILTIIGRSLSARNIEETTRVITEQGINIDSILRLTGRQSIRKRNQNVRACIEFSLRGNPKDYSQMQADLMQMSHEQGIDFSLQKDNMYRRMRRLICFDMDSTLIQTECIDELAKRAGVGKQVAEITERAMRGEIDFKESFRERVALLKGLDANVMKDIAETMPITEGVDRLMTVLKQCGYKIAILSGGFTYFGEYLQRKYGIDYVYANELEIDENNKLTGRYLGEIVDGKRKAELLKLLAQVEKVNLAQTIAVGDGANDLPMLAEAGLGIAFHAKPRVQATAEQNITTIGLDGVLYFLGFKDSYLGEAGKL</sequence>
<dbReference type="SFLD" id="SFLDG01136">
    <property type="entry name" value="C1.6:_Phosphoserine_Phosphatas"/>
    <property type="match status" value="1"/>
</dbReference>
<dbReference type="Gene3D" id="3.40.50.1000">
    <property type="entry name" value="HAD superfamily/HAD-like"/>
    <property type="match status" value="1"/>
</dbReference>
<dbReference type="InterPro" id="IPR045865">
    <property type="entry name" value="ACT-like_dom_sf"/>
</dbReference>
<dbReference type="EMBL" id="AP018049">
    <property type="protein sequence ID" value="BBA28924.1"/>
    <property type="molecule type" value="Genomic_DNA"/>
</dbReference>
<gene>
    <name evidence="16" type="ORF">PMEL1_00837</name>
</gene>
<evidence type="ECO:0000256" key="2">
    <source>
        <dbReference type="ARBA" id="ARBA00005135"/>
    </source>
</evidence>
<dbReference type="Gene3D" id="3.30.70.260">
    <property type="match status" value="1"/>
</dbReference>
<evidence type="ECO:0000256" key="6">
    <source>
        <dbReference type="ARBA" id="ARBA00022605"/>
    </source>
</evidence>
<dbReference type="CDD" id="cd04870">
    <property type="entry name" value="ACT_PSP_1"/>
    <property type="match status" value="1"/>
</dbReference>
<evidence type="ECO:0000256" key="5">
    <source>
        <dbReference type="ARBA" id="ARBA00015196"/>
    </source>
</evidence>
<protein>
    <recommendedName>
        <fullName evidence="5">Phosphoserine phosphatase</fullName>
        <ecNumber evidence="4">3.1.3.3</ecNumber>
    </recommendedName>
    <alternativeName>
        <fullName evidence="11">O-phosphoserine phosphohydrolase</fullName>
    </alternativeName>
</protein>
<dbReference type="SUPFAM" id="SSF55021">
    <property type="entry name" value="ACT-like"/>
    <property type="match status" value="1"/>
</dbReference>